<keyword evidence="5 8" id="KW-1133">Transmembrane helix</keyword>
<feature type="transmembrane region" description="Helical" evidence="8">
    <location>
        <begin position="244"/>
        <end position="266"/>
    </location>
</feature>
<keyword evidence="2" id="KW-0813">Transport</keyword>
<feature type="transmembrane region" description="Helical" evidence="8">
    <location>
        <begin position="118"/>
        <end position="147"/>
    </location>
</feature>
<feature type="transmembrane region" description="Helical" evidence="8">
    <location>
        <begin position="77"/>
        <end position="106"/>
    </location>
</feature>
<keyword evidence="6 8" id="KW-0472">Membrane</keyword>
<dbReference type="KEGG" id="mrr:Moror_12956"/>
<dbReference type="GO" id="GO:0055085">
    <property type="term" value="P:transmembrane transport"/>
    <property type="evidence" value="ECO:0007669"/>
    <property type="project" value="InterPro"/>
</dbReference>
<evidence type="ECO:0000256" key="8">
    <source>
        <dbReference type="SAM" id="Phobius"/>
    </source>
</evidence>
<feature type="domain" description="Citrate transporter-like" evidence="9">
    <location>
        <begin position="41"/>
        <end position="272"/>
    </location>
</feature>
<evidence type="ECO:0000256" key="2">
    <source>
        <dbReference type="ARBA" id="ARBA00022448"/>
    </source>
</evidence>
<feature type="transmembrane region" description="Helical" evidence="8">
    <location>
        <begin position="509"/>
        <end position="536"/>
    </location>
</feature>
<organism evidence="10 11">
    <name type="scientific">Moniliophthora roreri (strain MCA 2997)</name>
    <name type="common">Cocoa frosty pod rot fungus</name>
    <name type="synonym">Crinipellis roreri</name>
    <dbReference type="NCBI Taxonomy" id="1381753"/>
    <lineage>
        <taxon>Eukaryota</taxon>
        <taxon>Fungi</taxon>
        <taxon>Dikarya</taxon>
        <taxon>Basidiomycota</taxon>
        <taxon>Agaricomycotina</taxon>
        <taxon>Agaricomycetes</taxon>
        <taxon>Agaricomycetidae</taxon>
        <taxon>Agaricales</taxon>
        <taxon>Marasmiineae</taxon>
        <taxon>Marasmiaceae</taxon>
        <taxon>Moniliophthora</taxon>
    </lineage>
</organism>
<sequence length="580" mass="63513">MISRFSIVTLVFFIISIILVIHPFSFPIRLPYIGRRRVSLNLTTAPILTIALLWAAQCLGPTQIRDGIVGTDGVKPYNILILFFSLAYMAITLDITGILQAAAFWVSNKGGSHGWKLYFYFYVMLTILSVVLGNDPVILSGTVFLVYYTNATSLEPTPWLMAEFAAANTASMVLFLGNPTNVVICEGFLINNVAFTAYTILPFLACIVTCFTALALQFRDAKYIPRKLQKTGYLNPRGVLRDPVGAWVGSILLGSCLVVIIVVSFFNVDVWMITLPFAVAKFIWDLSWDHFRYVTGRIPRAQQPEEGQEKDGSEAGASNAASSDDPMLSEFKRAMTLPGQGERKETFNSTSPTLNDNLTGGAPKESPSSSPGSTSPDVTPDKLDTIPEKSEQSNPVLFPNLQRRIKSIHRSLLAHFPTFFIALPRLPFGLVPFAFSQFILIEALDHQGWIDVFARWLAIASKGEIHPCIWLVGVLGVVLCNIAGTNIGATILLTKIVRAAQLSSETTRAAGIALAIASNIGAVSFTFSASLAGLLWKTILEQKGIKIKQRTFAFWNLLPIFVMTGVGLGIVSAEMAVLYR</sequence>
<dbReference type="PANTHER" id="PTHR43302">
    <property type="entry name" value="TRANSPORTER ARSB-RELATED"/>
    <property type="match status" value="1"/>
</dbReference>
<feature type="compositionally biased region" description="Polar residues" evidence="7">
    <location>
        <begin position="347"/>
        <end position="358"/>
    </location>
</feature>
<feature type="compositionally biased region" description="Low complexity" evidence="7">
    <location>
        <begin position="366"/>
        <end position="376"/>
    </location>
</feature>
<feature type="transmembrane region" description="Helical" evidence="8">
    <location>
        <begin position="6"/>
        <end position="26"/>
    </location>
</feature>
<evidence type="ECO:0000256" key="3">
    <source>
        <dbReference type="ARBA" id="ARBA00022475"/>
    </source>
</evidence>
<feature type="transmembrane region" description="Helical" evidence="8">
    <location>
        <begin position="469"/>
        <end position="497"/>
    </location>
</feature>
<evidence type="ECO:0000313" key="10">
    <source>
        <dbReference type="EMBL" id="ESK93937.1"/>
    </source>
</evidence>
<evidence type="ECO:0000259" key="9">
    <source>
        <dbReference type="Pfam" id="PF03600"/>
    </source>
</evidence>
<dbReference type="GO" id="GO:0005886">
    <property type="term" value="C:plasma membrane"/>
    <property type="evidence" value="ECO:0007669"/>
    <property type="project" value="UniProtKB-SubCell"/>
</dbReference>
<accession>V2XJM6</accession>
<dbReference type="InterPro" id="IPR004680">
    <property type="entry name" value="Cit_transptr-like_dom"/>
</dbReference>
<dbReference type="OrthoDB" id="442352at2759"/>
<feature type="region of interest" description="Disordered" evidence="7">
    <location>
        <begin position="300"/>
        <end position="325"/>
    </location>
</feature>
<dbReference type="Pfam" id="PF03600">
    <property type="entry name" value="CitMHS"/>
    <property type="match status" value="1"/>
</dbReference>
<evidence type="ECO:0000256" key="1">
    <source>
        <dbReference type="ARBA" id="ARBA00004651"/>
    </source>
</evidence>
<reference evidence="10 11" key="1">
    <citation type="journal article" date="2014" name="BMC Genomics">
        <title>Genome and secretome analysis of the hemibiotrophic fungal pathogen, Moniliophthora roreri, which causes frosty pod rot disease of cacao: mechanisms of the biotrophic and necrotrophic phases.</title>
        <authorList>
            <person name="Meinhardt L.W."/>
            <person name="Costa G.G.L."/>
            <person name="Thomazella D.P.T."/>
            <person name="Teixeira P.J.P.L."/>
            <person name="Carazzolle M.F."/>
            <person name="Schuster S.C."/>
            <person name="Carlson J.E."/>
            <person name="Guiltinan M.J."/>
            <person name="Mieczkowski P."/>
            <person name="Farmer A."/>
            <person name="Ramaraj T."/>
            <person name="Crozier J."/>
            <person name="Davis R.E."/>
            <person name="Shao J."/>
            <person name="Melnick R.L."/>
            <person name="Pereira G.A.G."/>
            <person name="Bailey B.A."/>
        </authorList>
    </citation>
    <scope>NUCLEOTIDE SEQUENCE [LARGE SCALE GENOMIC DNA]</scope>
    <source>
        <strain evidence="10 11">MCA 2997</strain>
    </source>
</reference>
<comment type="caution">
    <text evidence="10">The sequence shown here is derived from an EMBL/GenBank/DDBJ whole genome shotgun (WGS) entry which is preliminary data.</text>
</comment>
<feature type="compositionally biased region" description="Low complexity" evidence="7">
    <location>
        <begin position="314"/>
        <end position="325"/>
    </location>
</feature>
<feature type="transmembrane region" description="Helical" evidence="8">
    <location>
        <begin position="189"/>
        <end position="216"/>
    </location>
</feature>
<name>V2XJM6_MONRO</name>
<feature type="transmembrane region" description="Helical" evidence="8">
    <location>
        <begin position="38"/>
        <end position="57"/>
    </location>
</feature>
<proteinExistence type="predicted"/>
<evidence type="ECO:0000256" key="4">
    <source>
        <dbReference type="ARBA" id="ARBA00022692"/>
    </source>
</evidence>
<feature type="transmembrane region" description="Helical" evidence="8">
    <location>
        <begin position="412"/>
        <end position="435"/>
    </location>
</feature>
<dbReference type="AlphaFoldDB" id="V2XJM6"/>
<feature type="transmembrane region" description="Helical" evidence="8">
    <location>
        <begin position="159"/>
        <end position="177"/>
    </location>
</feature>
<dbReference type="EMBL" id="AWSO01000162">
    <property type="protein sequence ID" value="ESK93937.1"/>
    <property type="molecule type" value="Genomic_DNA"/>
</dbReference>
<evidence type="ECO:0000256" key="5">
    <source>
        <dbReference type="ARBA" id="ARBA00022989"/>
    </source>
</evidence>
<protein>
    <recommendedName>
        <fullName evidence="9">Citrate transporter-like domain-containing protein</fullName>
    </recommendedName>
</protein>
<feature type="region of interest" description="Disordered" evidence="7">
    <location>
        <begin position="339"/>
        <end position="393"/>
    </location>
</feature>
<dbReference type="PANTHER" id="PTHR43302:SF5">
    <property type="entry name" value="TRANSPORTER ARSB-RELATED"/>
    <property type="match status" value="1"/>
</dbReference>
<comment type="subcellular location">
    <subcellularLocation>
        <location evidence="1">Cell membrane</location>
        <topology evidence="1">Multi-pass membrane protein</topology>
    </subcellularLocation>
</comment>
<dbReference type="HOGENOM" id="CLU_017834_1_0_1"/>
<gene>
    <name evidence="10" type="ORF">Moror_12956</name>
</gene>
<keyword evidence="11" id="KW-1185">Reference proteome</keyword>
<keyword evidence="4 8" id="KW-0812">Transmembrane</keyword>
<evidence type="ECO:0000256" key="7">
    <source>
        <dbReference type="SAM" id="MobiDB-lite"/>
    </source>
</evidence>
<dbReference type="Proteomes" id="UP000017559">
    <property type="component" value="Unassembled WGS sequence"/>
</dbReference>
<dbReference type="STRING" id="1381753.V2XJM6"/>
<feature type="compositionally biased region" description="Basic and acidic residues" evidence="7">
    <location>
        <begin position="379"/>
        <end position="391"/>
    </location>
</feature>
<keyword evidence="3" id="KW-1003">Cell membrane</keyword>
<feature type="transmembrane region" description="Helical" evidence="8">
    <location>
        <begin position="556"/>
        <end position="579"/>
    </location>
</feature>
<evidence type="ECO:0000313" key="11">
    <source>
        <dbReference type="Proteomes" id="UP000017559"/>
    </source>
</evidence>
<evidence type="ECO:0000256" key="6">
    <source>
        <dbReference type="ARBA" id="ARBA00023136"/>
    </source>
</evidence>